<reference evidence="2 3" key="1">
    <citation type="journal article" date="2021" name="BMC Genomics">
        <title>Datura genome reveals duplications of psychoactive alkaloid biosynthetic genes and high mutation rate following tissue culture.</title>
        <authorList>
            <person name="Rajewski A."/>
            <person name="Carter-House D."/>
            <person name="Stajich J."/>
            <person name="Litt A."/>
        </authorList>
    </citation>
    <scope>NUCLEOTIDE SEQUENCE [LARGE SCALE GENOMIC DNA]</scope>
    <source>
        <strain evidence="2">AR-01</strain>
    </source>
</reference>
<gene>
    <name evidence="2" type="ORF">HAX54_019949</name>
</gene>
<sequence>MQTPDEKCPETGSTDLEQSRIIGTGQQINQRSKADIHQSQNVSLVPLVDTVQQVQNQGQQQAIFSGSLQQIHPIRSGQQLQQKCRTDQQLKQGSKVDLFQRASSLVQQRVCNLNTLGSRSFEADDYRQIISEDESEYDSEEEPKNT</sequence>
<evidence type="ECO:0000313" key="3">
    <source>
        <dbReference type="Proteomes" id="UP000823775"/>
    </source>
</evidence>
<feature type="region of interest" description="Disordered" evidence="1">
    <location>
        <begin position="1"/>
        <end position="20"/>
    </location>
</feature>
<proteinExistence type="predicted"/>
<dbReference type="EMBL" id="JACEIK010002411">
    <property type="protein sequence ID" value="MCD9561015.1"/>
    <property type="molecule type" value="Genomic_DNA"/>
</dbReference>
<protein>
    <submittedName>
        <fullName evidence="2">Uncharacterized protein</fullName>
    </submittedName>
</protein>
<dbReference type="Proteomes" id="UP000823775">
    <property type="component" value="Unassembled WGS sequence"/>
</dbReference>
<organism evidence="2 3">
    <name type="scientific">Datura stramonium</name>
    <name type="common">Jimsonweed</name>
    <name type="synonym">Common thornapple</name>
    <dbReference type="NCBI Taxonomy" id="4076"/>
    <lineage>
        <taxon>Eukaryota</taxon>
        <taxon>Viridiplantae</taxon>
        <taxon>Streptophyta</taxon>
        <taxon>Embryophyta</taxon>
        <taxon>Tracheophyta</taxon>
        <taxon>Spermatophyta</taxon>
        <taxon>Magnoliopsida</taxon>
        <taxon>eudicotyledons</taxon>
        <taxon>Gunneridae</taxon>
        <taxon>Pentapetalae</taxon>
        <taxon>asterids</taxon>
        <taxon>lamiids</taxon>
        <taxon>Solanales</taxon>
        <taxon>Solanaceae</taxon>
        <taxon>Solanoideae</taxon>
        <taxon>Datureae</taxon>
        <taxon>Datura</taxon>
    </lineage>
</organism>
<name>A0ABS8URA1_DATST</name>
<keyword evidence="3" id="KW-1185">Reference proteome</keyword>
<accession>A0ABS8URA1</accession>
<evidence type="ECO:0000313" key="2">
    <source>
        <dbReference type="EMBL" id="MCD9561015.1"/>
    </source>
</evidence>
<comment type="caution">
    <text evidence="2">The sequence shown here is derived from an EMBL/GenBank/DDBJ whole genome shotgun (WGS) entry which is preliminary data.</text>
</comment>
<evidence type="ECO:0000256" key="1">
    <source>
        <dbReference type="SAM" id="MobiDB-lite"/>
    </source>
</evidence>